<feature type="compositionally biased region" description="Basic residues" evidence="1">
    <location>
        <begin position="53"/>
        <end position="64"/>
    </location>
</feature>
<gene>
    <name evidence="2" type="ORF">HXX08_11250</name>
    <name evidence="3" type="ORF">OZ401_001592</name>
</gene>
<name>A0A8T7M3N1_9CHLR</name>
<dbReference type="Proteomes" id="UP001431572">
    <property type="component" value="Chromosome 1"/>
</dbReference>
<dbReference type="Proteomes" id="UP000521676">
    <property type="component" value="Unassembled WGS sequence"/>
</dbReference>
<organism evidence="2 4">
    <name type="scientific">Candidatus Chlorohelix allophototropha</name>
    <dbReference type="NCBI Taxonomy" id="3003348"/>
    <lineage>
        <taxon>Bacteria</taxon>
        <taxon>Bacillati</taxon>
        <taxon>Chloroflexota</taxon>
        <taxon>Chloroflexia</taxon>
        <taxon>Candidatus Chloroheliales</taxon>
        <taxon>Candidatus Chloroheliaceae</taxon>
        <taxon>Candidatus Chlorohelix</taxon>
    </lineage>
</organism>
<accession>A0A8T7M3N1</accession>
<sequence>MVIEISIPDDASQRIKDHILASLHRMAHAYNAELKYERLHENNPSPQSLSTGGKKKKGKTIQPS</sequence>
<dbReference type="AlphaFoldDB" id="A0A8T7M3N1"/>
<reference evidence="3" key="2">
    <citation type="journal article" date="2024" name="Nature">
        <title>Anoxygenic phototroph of the Chloroflexota uses a type I reaction centre.</title>
        <authorList>
            <person name="Tsuji J.M."/>
            <person name="Shaw N.A."/>
            <person name="Nagashima S."/>
            <person name="Venkiteswaran J.J."/>
            <person name="Schiff S.L."/>
            <person name="Watanabe T."/>
            <person name="Fukui M."/>
            <person name="Hanada S."/>
            <person name="Tank M."/>
            <person name="Neufeld J.D."/>
        </authorList>
    </citation>
    <scope>NUCLEOTIDE SEQUENCE</scope>
    <source>
        <strain evidence="3">L227-S17</strain>
    </source>
</reference>
<dbReference type="EMBL" id="CP128399">
    <property type="protein sequence ID" value="WJW65813.1"/>
    <property type="molecule type" value="Genomic_DNA"/>
</dbReference>
<evidence type="ECO:0000313" key="3">
    <source>
        <dbReference type="EMBL" id="WJW65813.1"/>
    </source>
</evidence>
<dbReference type="EMBL" id="JACATZ010000001">
    <property type="protein sequence ID" value="NWJ46445.1"/>
    <property type="molecule type" value="Genomic_DNA"/>
</dbReference>
<dbReference type="RefSeq" id="WP_341467698.1">
    <property type="nucleotide sequence ID" value="NZ_CP128399.1"/>
</dbReference>
<evidence type="ECO:0000313" key="4">
    <source>
        <dbReference type="Proteomes" id="UP000521676"/>
    </source>
</evidence>
<evidence type="ECO:0000256" key="1">
    <source>
        <dbReference type="SAM" id="MobiDB-lite"/>
    </source>
</evidence>
<reference evidence="2 4" key="1">
    <citation type="submission" date="2020-06" db="EMBL/GenBank/DDBJ databases">
        <title>Anoxygenic phototrophic Chloroflexota member uses a Type I reaction center.</title>
        <authorList>
            <person name="Tsuji J.M."/>
            <person name="Shaw N.A."/>
            <person name="Nagashima S."/>
            <person name="Venkiteswaran J."/>
            <person name="Schiff S.L."/>
            <person name="Hanada S."/>
            <person name="Tank M."/>
            <person name="Neufeld J.D."/>
        </authorList>
    </citation>
    <scope>NUCLEOTIDE SEQUENCE [LARGE SCALE GENOMIC DNA]</scope>
    <source>
        <strain evidence="2">L227-S17</strain>
    </source>
</reference>
<evidence type="ECO:0000313" key="2">
    <source>
        <dbReference type="EMBL" id="NWJ46445.1"/>
    </source>
</evidence>
<proteinExistence type="predicted"/>
<feature type="region of interest" description="Disordered" evidence="1">
    <location>
        <begin position="39"/>
        <end position="64"/>
    </location>
</feature>
<evidence type="ECO:0000313" key="5">
    <source>
        <dbReference type="Proteomes" id="UP001431572"/>
    </source>
</evidence>
<feature type="compositionally biased region" description="Polar residues" evidence="1">
    <location>
        <begin position="42"/>
        <end position="51"/>
    </location>
</feature>
<protein>
    <submittedName>
        <fullName evidence="2">Uncharacterized protein</fullName>
    </submittedName>
</protein>
<keyword evidence="5" id="KW-1185">Reference proteome</keyword>